<name>A0ABU4C3G9_RHOGO</name>
<organism evidence="2 3">
    <name type="scientific">Rhodococcus globerulus</name>
    <dbReference type="NCBI Taxonomy" id="33008"/>
    <lineage>
        <taxon>Bacteria</taxon>
        <taxon>Bacillati</taxon>
        <taxon>Actinomycetota</taxon>
        <taxon>Actinomycetes</taxon>
        <taxon>Mycobacteriales</taxon>
        <taxon>Nocardiaceae</taxon>
        <taxon>Rhodococcus</taxon>
    </lineage>
</organism>
<feature type="domain" description="Beta-lactamase-related" evidence="1">
    <location>
        <begin position="11"/>
        <end position="341"/>
    </location>
</feature>
<dbReference type="EMBL" id="JAWLKB010000030">
    <property type="protein sequence ID" value="MDV6271048.1"/>
    <property type="molecule type" value="Genomic_DNA"/>
</dbReference>
<comment type="caution">
    <text evidence="2">The sequence shown here is derived from an EMBL/GenBank/DDBJ whole genome shotgun (WGS) entry which is preliminary data.</text>
</comment>
<dbReference type="Pfam" id="PF00144">
    <property type="entry name" value="Beta-lactamase"/>
    <property type="match status" value="1"/>
</dbReference>
<dbReference type="PANTHER" id="PTHR43319:SF3">
    <property type="entry name" value="BETA-LACTAMASE-RELATED DOMAIN-CONTAINING PROTEIN"/>
    <property type="match status" value="1"/>
</dbReference>
<sequence>MTADVHRTVQAKLDEMVAANTQLGIQAAVYQHGELIVDAWSGHTDPSRTTLVARDALFPIFSCSKGLMYTVIHLLAERGELDYDARVREYWPEFGQKGKAEATIRQVLIHTSGVQDITHDFHLYDWDGTCARLAASEALWDPGTETAYRGLSSGFILGEVARRVYGAPFGQIVAELICEPLAVTDLFFGVPASVKDRIAILESDESVLTGPAASPDTRIMADLFNTPSIQASAIPAGGAITSARSLAKHYASLIGDGVDGVRLLPRARTTIATTLETDAYDRTHKTPVRRGLGYQLGDTGIAMGGRITSFGHSGFGGSYGFADPDYGLSFALTTNRLVSTVPPEVPASVVLANTVREALSIPND</sequence>
<dbReference type="PANTHER" id="PTHR43319">
    <property type="entry name" value="BETA-LACTAMASE-RELATED"/>
    <property type="match status" value="1"/>
</dbReference>
<keyword evidence="3" id="KW-1185">Reference proteome</keyword>
<dbReference type="EC" id="3.1.1.103" evidence="2"/>
<dbReference type="RefSeq" id="WP_317545511.1">
    <property type="nucleotide sequence ID" value="NZ_JAWLKB010000030.1"/>
</dbReference>
<dbReference type="GO" id="GO:0016787">
    <property type="term" value="F:hydrolase activity"/>
    <property type="evidence" value="ECO:0007669"/>
    <property type="project" value="UniProtKB-KW"/>
</dbReference>
<accession>A0ABU4C3G9</accession>
<dbReference type="InterPro" id="IPR012338">
    <property type="entry name" value="Beta-lactam/transpept-like"/>
</dbReference>
<evidence type="ECO:0000313" key="2">
    <source>
        <dbReference type="EMBL" id="MDV6271048.1"/>
    </source>
</evidence>
<protein>
    <submittedName>
        <fullName evidence="2">Serine hydrolase domain-containing protein</fullName>
        <ecNumber evidence="2">3.1.1.103</ecNumber>
    </submittedName>
</protein>
<reference evidence="2 3" key="1">
    <citation type="submission" date="2023-10" db="EMBL/GenBank/DDBJ databases">
        <title>Development of a sustainable strategy for remediation of hydrocarbon-contaminated territories based on the waste exchange concept.</title>
        <authorList>
            <person name="Krivoruchko A."/>
        </authorList>
    </citation>
    <scope>NUCLEOTIDE SEQUENCE [LARGE SCALE GENOMIC DNA]</scope>
    <source>
        <strain evidence="2 3">IEGM 1203</strain>
    </source>
</reference>
<dbReference type="SUPFAM" id="SSF56601">
    <property type="entry name" value="beta-lactamase/transpeptidase-like"/>
    <property type="match status" value="1"/>
</dbReference>
<gene>
    <name evidence="2" type="ORF">R3Q16_30945</name>
</gene>
<keyword evidence="2" id="KW-0378">Hydrolase</keyword>
<dbReference type="Gene3D" id="3.40.710.10">
    <property type="entry name" value="DD-peptidase/beta-lactamase superfamily"/>
    <property type="match status" value="1"/>
</dbReference>
<dbReference type="Proteomes" id="UP001185927">
    <property type="component" value="Unassembled WGS sequence"/>
</dbReference>
<evidence type="ECO:0000313" key="3">
    <source>
        <dbReference type="Proteomes" id="UP001185927"/>
    </source>
</evidence>
<evidence type="ECO:0000259" key="1">
    <source>
        <dbReference type="Pfam" id="PF00144"/>
    </source>
</evidence>
<proteinExistence type="predicted"/>
<dbReference type="InterPro" id="IPR001466">
    <property type="entry name" value="Beta-lactam-related"/>
</dbReference>
<dbReference type="InterPro" id="IPR052907">
    <property type="entry name" value="Beta-lactamase/esterase"/>
</dbReference>